<evidence type="ECO:0000259" key="3">
    <source>
        <dbReference type="Pfam" id="PF08303"/>
    </source>
</evidence>
<evidence type="ECO:0000313" key="5">
    <source>
        <dbReference type="EMBL" id="OAQ23678.1"/>
    </source>
</evidence>
<feature type="compositionally biased region" description="Low complexity" evidence="1">
    <location>
        <begin position="966"/>
        <end position="986"/>
    </location>
</feature>
<evidence type="ECO:0000259" key="2">
    <source>
        <dbReference type="Pfam" id="PF08302"/>
    </source>
</evidence>
<dbReference type="Pfam" id="PF08303">
    <property type="entry name" value="tRNA_lig_kinase"/>
    <property type="match status" value="1"/>
</dbReference>
<dbReference type="GO" id="GO:0005634">
    <property type="term" value="C:nucleus"/>
    <property type="evidence" value="ECO:0007669"/>
    <property type="project" value="TreeGrafter"/>
</dbReference>
<dbReference type="Proteomes" id="UP000078512">
    <property type="component" value="Unassembled WGS sequence"/>
</dbReference>
<dbReference type="Gene3D" id="3.40.50.300">
    <property type="entry name" value="P-loop containing nucleotide triphosphate hydrolases"/>
    <property type="match status" value="1"/>
</dbReference>
<feature type="region of interest" description="Disordered" evidence="1">
    <location>
        <begin position="961"/>
        <end position="1032"/>
    </location>
</feature>
<organism evidence="5 6">
    <name type="scientific">Linnemannia elongata AG-77</name>
    <dbReference type="NCBI Taxonomy" id="1314771"/>
    <lineage>
        <taxon>Eukaryota</taxon>
        <taxon>Fungi</taxon>
        <taxon>Fungi incertae sedis</taxon>
        <taxon>Mucoromycota</taxon>
        <taxon>Mortierellomycotina</taxon>
        <taxon>Mortierellomycetes</taxon>
        <taxon>Mortierellales</taxon>
        <taxon>Mortierellaceae</taxon>
        <taxon>Linnemannia</taxon>
    </lineage>
</organism>
<feature type="compositionally biased region" description="Low complexity" evidence="1">
    <location>
        <begin position="156"/>
        <end position="168"/>
    </location>
</feature>
<dbReference type="InterPro" id="IPR027417">
    <property type="entry name" value="P-loop_NTPase"/>
</dbReference>
<feature type="domain" description="tRNA ligase kinase" evidence="3">
    <location>
        <begin position="577"/>
        <end position="733"/>
    </location>
</feature>
<evidence type="ECO:0000256" key="1">
    <source>
        <dbReference type="SAM" id="MobiDB-lite"/>
    </source>
</evidence>
<gene>
    <name evidence="5" type="ORF">K457DRAFT_159229</name>
</gene>
<evidence type="ECO:0008006" key="7">
    <source>
        <dbReference type="Google" id="ProtNLM"/>
    </source>
</evidence>
<dbReference type="Pfam" id="PF08302">
    <property type="entry name" value="tRNA_lig_CPD"/>
    <property type="match status" value="1"/>
</dbReference>
<proteinExistence type="predicted"/>
<protein>
    <recommendedName>
        <fullName evidence="7">tRNA ligase</fullName>
    </recommendedName>
</protein>
<dbReference type="EMBL" id="KV442112">
    <property type="protein sequence ID" value="OAQ23678.1"/>
    <property type="molecule type" value="Genomic_DNA"/>
</dbReference>
<dbReference type="STRING" id="1314771.A0A197JF99"/>
<feature type="domain" description="tRNA ligase phosphodiesterase" evidence="2">
    <location>
        <begin position="907"/>
        <end position="1117"/>
    </location>
</feature>
<keyword evidence="6" id="KW-1185">Reference proteome</keyword>
<feature type="compositionally biased region" description="Polar residues" evidence="1">
    <location>
        <begin position="181"/>
        <end position="195"/>
    </location>
</feature>
<dbReference type="AlphaFoldDB" id="A0A197JF99"/>
<sequence>MTNVANQLKNIHMHDTTISTAPGRSTKDLTEADNLIRTLHTYAESKIKGAKRGRNLVYGNHYELDLLHERPPMKVASTNAPVSSTTTPTATTTTTTTATSERKEKEKKDKSHILDVTSWKMNEFEYSSGALPTLARGLFTYLDTTGLSKTPVTVHSTTTSTSTSTSTSPPLSKNHQRNRKQAAQSNDTSRLTGEDTTLPVLTGSDALGVYRILLRGYDKFFNVGEVPKTSPEWIAENTEGPYEVTLKENGCIIFMSGLPPHLVGPEGGCIVTSKHSLGYADPETGKVTEVTHAGKGREWLEKGLMAQGKTVEQFGRWLWDHNLTAVAELCDDSFEEHILEYPIEKSGLYLHGLNRNTVDFQTLPSNKVQEFAKEWGLRLTEYVTFNTHQEVLDFADEVRNAGEYDNRAVEGFVVRSKVKKEGTTHFFKIKYDEPYLMYREWREITKRLWGIEVKEATEAAKVEAKRAAEQTRVATMEHYKPKKIVSEAKEVAPVEEFKIRMRYPLTKHYVEFVKNLIKTQPTLFAGYNKNQGIIAIRDMFLKYWESKSAQEQDKLITGAVSGAASGASTEDDFQRTVIIPIATIGCGKTTVSVALSKLFGWGHVSSDDFHHYRKTSGQQFMKAVVRTLKDHTVVIADRNNHEFSHRQKIMETVKAVYPKTRFVALYWSHEAMPINTVREIEIERVKNRGANHQNMTPEFCPDYEFIIQRFLRTFEPLNPMVAPDSLFSYVIENTPGEESLAIVERVIKEFAIPTLGAGGVGNHAIPKPEEVKEAVRYSLEDWKPLRVVNGEAAKFHKEHAVKQIAKGKSSSSLVEAVTPTNGKNGGSLTAPDADAVLVAPIITPTGRAKKIKEPNYFAVSIDSGAVLKFLIEQFGARGLSVQGPSENGQSTALSMSTSSADIGSWEQLYEMFKRWQETNRVGLRQHVTLIHTTARKDTSPKRSQRAQEIWKRYSDEFGLEVKTPGSTAPNSPVVTPPAVASSTPTPDDGFTKVGKGSRNGRRKGSTQAASRATPTTAGANIPSPPISEMPESPLSLASLSISDADLDATCTADYIVWTERIMVLRVSKAIRTKSGKPLENVQPMLHVTVGTAGDLVKPFESNDVLRRWSTSARSAANNGGAGGVKEGPEIFTIKLETPVILTGFLKAMWF</sequence>
<reference evidence="5 6" key="1">
    <citation type="submission" date="2016-05" db="EMBL/GenBank/DDBJ databases">
        <title>Genome sequencing reveals origins of a unique bacterial endosymbiosis in the earliest lineages of terrestrial Fungi.</title>
        <authorList>
            <consortium name="DOE Joint Genome Institute"/>
            <person name="Uehling J."/>
            <person name="Gryganskyi A."/>
            <person name="Hameed K."/>
            <person name="Tschaplinski T."/>
            <person name="Misztal P."/>
            <person name="Wu S."/>
            <person name="Desiro A."/>
            <person name="Vande Pol N."/>
            <person name="Du Z.-Y."/>
            <person name="Zienkiewicz A."/>
            <person name="Zienkiewicz K."/>
            <person name="Morin E."/>
            <person name="Tisserant E."/>
            <person name="Splivallo R."/>
            <person name="Hainaut M."/>
            <person name="Henrissat B."/>
            <person name="Ohm R."/>
            <person name="Kuo A."/>
            <person name="Yan J."/>
            <person name="Lipzen A."/>
            <person name="Nolan M."/>
            <person name="Labutti K."/>
            <person name="Barry K."/>
            <person name="Goldstein A."/>
            <person name="Labbe J."/>
            <person name="Schadt C."/>
            <person name="Tuskan G."/>
            <person name="Grigoriev I."/>
            <person name="Martin F."/>
            <person name="Vilgalys R."/>
            <person name="Bonito G."/>
        </authorList>
    </citation>
    <scope>NUCLEOTIDE SEQUENCE [LARGE SCALE GENOMIC DNA]</scope>
    <source>
        <strain evidence="5 6">AG-77</strain>
    </source>
</reference>
<feature type="region of interest" description="Disordered" evidence="1">
    <location>
        <begin position="150"/>
        <end position="197"/>
    </location>
</feature>
<feature type="domain" description="T4 RNA ligase 1-like N-terminal" evidence="4">
    <location>
        <begin position="210"/>
        <end position="436"/>
    </location>
</feature>
<dbReference type="GO" id="GO:0006388">
    <property type="term" value="P:tRNA splicing, via endonucleolytic cleavage and ligation"/>
    <property type="evidence" value="ECO:0007669"/>
    <property type="project" value="InterPro"/>
</dbReference>
<feature type="compositionally biased region" description="Low complexity" evidence="1">
    <location>
        <begin position="76"/>
        <end position="99"/>
    </location>
</feature>
<evidence type="ECO:0000259" key="4">
    <source>
        <dbReference type="Pfam" id="PF09511"/>
    </source>
</evidence>
<dbReference type="PANTHER" id="PTHR32004:SF1">
    <property type="entry name" value="TRNA LIGASE"/>
    <property type="match status" value="1"/>
</dbReference>
<accession>A0A197JF99</accession>
<feature type="compositionally biased region" description="Polar residues" evidence="1">
    <location>
        <begin position="1006"/>
        <end position="1018"/>
    </location>
</feature>
<dbReference type="GO" id="GO:0003972">
    <property type="term" value="F:RNA ligase (ATP) activity"/>
    <property type="evidence" value="ECO:0007669"/>
    <property type="project" value="InterPro"/>
</dbReference>
<dbReference type="SUPFAM" id="SSF52540">
    <property type="entry name" value="P-loop containing nucleoside triphosphate hydrolases"/>
    <property type="match status" value="1"/>
</dbReference>
<dbReference type="GO" id="GO:0005524">
    <property type="term" value="F:ATP binding"/>
    <property type="evidence" value="ECO:0007669"/>
    <property type="project" value="InterPro"/>
</dbReference>
<feature type="region of interest" description="Disordered" evidence="1">
    <location>
        <begin position="76"/>
        <end position="110"/>
    </location>
</feature>
<dbReference type="OrthoDB" id="276239at2759"/>
<dbReference type="PANTHER" id="PTHR32004">
    <property type="entry name" value="TRNA LIGASE"/>
    <property type="match status" value="1"/>
</dbReference>
<name>A0A197JF99_9FUNG</name>
<dbReference type="InterPro" id="IPR015965">
    <property type="entry name" value="tRNA_lig_PDEase"/>
</dbReference>
<dbReference type="InterPro" id="IPR015966">
    <property type="entry name" value="tRNA_lig_kin_fungi"/>
</dbReference>
<evidence type="ECO:0000313" key="6">
    <source>
        <dbReference type="Proteomes" id="UP000078512"/>
    </source>
</evidence>
<feature type="compositionally biased region" description="Basic and acidic residues" evidence="1">
    <location>
        <begin position="100"/>
        <end position="110"/>
    </location>
</feature>
<dbReference type="Pfam" id="PF09511">
    <property type="entry name" value="RNA_lig_T4_1"/>
    <property type="match status" value="1"/>
</dbReference>
<dbReference type="InterPro" id="IPR019039">
    <property type="entry name" value="T4-Rnl1-like_N"/>
</dbReference>